<dbReference type="eggNOG" id="COG1508">
    <property type="taxonomic scope" value="Bacteria"/>
</dbReference>
<keyword evidence="4 9" id="KW-0548">Nucleotidyltransferase</keyword>
<dbReference type="AlphaFoldDB" id="S5Y038"/>
<dbReference type="HOGENOM" id="CLU_020569_0_0_5"/>
<dbReference type="OrthoDB" id="9814402at2"/>
<evidence type="ECO:0000256" key="2">
    <source>
        <dbReference type="ARBA" id="ARBA00022478"/>
    </source>
</evidence>
<dbReference type="Pfam" id="PF04552">
    <property type="entry name" value="Sigma54_DBD"/>
    <property type="match status" value="1"/>
</dbReference>
<evidence type="ECO:0000256" key="3">
    <source>
        <dbReference type="ARBA" id="ARBA00022679"/>
    </source>
</evidence>
<dbReference type="PANTHER" id="PTHR32248">
    <property type="entry name" value="RNA POLYMERASE SIGMA-54 FACTOR"/>
    <property type="match status" value="1"/>
</dbReference>
<keyword evidence="2 9" id="KW-0240">DNA-directed RNA polymerase</keyword>
<dbReference type="GO" id="GO:0000428">
    <property type="term" value="C:DNA-directed RNA polymerase complex"/>
    <property type="evidence" value="ECO:0007669"/>
    <property type="project" value="UniProtKB-KW"/>
</dbReference>
<dbReference type="Gene3D" id="1.10.10.1330">
    <property type="entry name" value="RNA polymerase sigma-54 factor, core-binding domain"/>
    <property type="match status" value="1"/>
</dbReference>
<organism evidence="12 13">
    <name type="scientific">Paracoccus aminophilus JCM 7686</name>
    <dbReference type="NCBI Taxonomy" id="1367847"/>
    <lineage>
        <taxon>Bacteria</taxon>
        <taxon>Pseudomonadati</taxon>
        <taxon>Pseudomonadota</taxon>
        <taxon>Alphaproteobacteria</taxon>
        <taxon>Rhodobacterales</taxon>
        <taxon>Paracoccaceae</taxon>
        <taxon>Paracoccus</taxon>
    </lineage>
</organism>
<dbReference type="PROSITE" id="PS50044">
    <property type="entry name" value="SIGMA54_3"/>
    <property type="match status" value="1"/>
</dbReference>
<dbReference type="InterPro" id="IPR038709">
    <property type="entry name" value="RpoN_core-bd_sf"/>
</dbReference>
<dbReference type="InterPro" id="IPR000394">
    <property type="entry name" value="RNA_pol_sigma_54"/>
</dbReference>
<evidence type="ECO:0000256" key="5">
    <source>
        <dbReference type="ARBA" id="ARBA00023015"/>
    </source>
</evidence>
<reference evidence="12 13" key="1">
    <citation type="journal article" date="2014" name="BMC Genomics">
        <title>Architecture and functions of a multipartite genome of the methylotrophic bacterium Paracoccus aminophilus JCM 7686, containing primary and secondary chromids.</title>
        <authorList>
            <person name="Dziewit L."/>
            <person name="Czarnecki J."/>
            <person name="Wibberg D."/>
            <person name="Radlinska M."/>
            <person name="Mrozek P."/>
            <person name="Szymczak M."/>
            <person name="Schluter A."/>
            <person name="Puhler A."/>
            <person name="Bartosik D."/>
        </authorList>
    </citation>
    <scope>NUCLEOTIDE SEQUENCE [LARGE SCALE GENOMIC DNA]</scope>
    <source>
        <strain evidence="12">JCM 7686</strain>
        <plasmid evidence="13">Plasmid pAMI4</plasmid>
    </source>
</reference>
<dbReference type="RefSeq" id="WP_020952392.1">
    <property type="nucleotide sequence ID" value="NC_022049.1"/>
</dbReference>
<evidence type="ECO:0000259" key="10">
    <source>
        <dbReference type="Pfam" id="PF04552"/>
    </source>
</evidence>
<keyword evidence="7 9" id="KW-0238">DNA-binding</keyword>
<keyword evidence="8 9" id="KW-0804">Transcription</keyword>
<evidence type="ECO:0000256" key="7">
    <source>
        <dbReference type="ARBA" id="ARBA00023125"/>
    </source>
</evidence>
<dbReference type="PANTHER" id="PTHR32248:SF4">
    <property type="entry name" value="RNA POLYMERASE SIGMA-54 FACTOR"/>
    <property type="match status" value="1"/>
</dbReference>
<comment type="similarity">
    <text evidence="1 9">Belongs to the sigma-54 factor family.</text>
</comment>
<evidence type="ECO:0000256" key="8">
    <source>
        <dbReference type="ARBA" id="ARBA00023163"/>
    </source>
</evidence>
<dbReference type="PIRSF" id="PIRSF000774">
    <property type="entry name" value="RpoN"/>
    <property type="match status" value="1"/>
</dbReference>
<dbReference type="Proteomes" id="UP000015480">
    <property type="component" value="Plasmid pAMI4"/>
</dbReference>
<proteinExistence type="inferred from homology"/>
<gene>
    <name evidence="12" type="ORF">JCM7686_pAMI4p216</name>
</gene>
<dbReference type="PROSITE" id="PS00718">
    <property type="entry name" value="SIGMA54_2"/>
    <property type="match status" value="1"/>
</dbReference>
<evidence type="ECO:0000256" key="4">
    <source>
        <dbReference type="ARBA" id="ARBA00022695"/>
    </source>
</evidence>
<keyword evidence="12" id="KW-0614">Plasmid</keyword>
<protein>
    <recommendedName>
        <fullName evidence="9">RNA polymerase sigma-54 factor</fullName>
    </recommendedName>
</protein>
<accession>S5Y038</accession>
<evidence type="ECO:0000256" key="6">
    <source>
        <dbReference type="ARBA" id="ARBA00023082"/>
    </source>
</evidence>
<sequence>MTVRSRLIQRPQQSLGFRQIQAVNLLRLSNEDLTADLARRAAANPFLRLRLPAAPGFAGDEPASAAEGLYAHVLAQLRLIRAAREDEPLALAFVEALDGNGWLDRPVAAIAAGLGRSLAAAEAMLGALQQAVEPVGLFARDLADCLRLQAVEREVLTPALAAVLDRLDLLATGAAAAVAAASGFAAGEIAQALAQIRRLDPRPGRAFASSATPIRAPDVIVSRAGPDWRIELNRSTLPELRLAPANVTANVTDREMGGEMRAIRAEAEWLANLVERRNRTVLAVSRAVLMRQRGFLDHGPRGLLSLTRFEIAVALGLHDSTVGRVARDLLVETPHGLRSLCSLFSSRPAGTEKTRDLPAAEALRLRLAQLVAAEDPRAPLDDAALAEILGREGASLARRTIAKYRDQLGIAPSHQRRARS</sequence>
<dbReference type="GO" id="GO:0003677">
    <property type="term" value="F:DNA binding"/>
    <property type="evidence" value="ECO:0007669"/>
    <property type="project" value="UniProtKB-KW"/>
</dbReference>
<evidence type="ECO:0000313" key="12">
    <source>
        <dbReference type="EMBL" id="AGT10907.1"/>
    </source>
</evidence>
<dbReference type="PATRIC" id="fig|1367847.3.peg.3851"/>
<evidence type="ECO:0000256" key="9">
    <source>
        <dbReference type="PIRNR" id="PIRNR000774"/>
    </source>
</evidence>
<evidence type="ECO:0000259" key="11">
    <source>
        <dbReference type="Pfam" id="PF04963"/>
    </source>
</evidence>
<keyword evidence="3 9" id="KW-0808">Transferase</keyword>
<dbReference type="PRINTS" id="PR00045">
    <property type="entry name" value="SIGMA54FCT"/>
</dbReference>
<dbReference type="Gene3D" id="1.10.10.60">
    <property type="entry name" value="Homeodomain-like"/>
    <property type="match status" value="1"/>
</dbReference>
<comment type="function">
    <text evidence="9">Sigma factors are initiation factors that promote the attachment of RNA polymerase to specific initiation sites and are then released.</text>
</comment>
<dbReference type="GO" id="GO:0016779">
    <property type="term" value="F:nucleotidyltransferase activity"/>
    <property type="evidence" value="ECO:0007669"/>
    <property type="project" value="UniProtKB-KW"/>
</dbReference>
<dbReference type="GO" id="GO:0016987">
    <property type="term" value="F:sigma factor activity"/>
    <property type="evidence" value="ECO:0007669"/>
    <property type="project" value="UniProtKB-KW"/>
</dbReference>
<feature type="domain" description="RNA polymerase sigma factor 54 core-binding" evidence="11">
    <location>
        <begin position="63"/>
        <end position="243"/>
    </location>
</feature>
<name>S5Y038_PARAH</name>
<feature type="domain" description="RNA polymerase sigma factor 54 DNA-binding" evidence="10">
    <location>
        <begin position="262"/>
        <end position="417"/>
    </location>
</feature>
<evidence type="ECO:0000313" key="13">
    <source>
        <dbReference type="Proteomes" id="UP000015480"/>
    </source>
</evidence>
<dbReference type="GO" id="GO:0006352">
    <property type="term" value="P:DNA-templated transcription initiation"/>
    <property type="evidence" value="ECO:0007669"/>
    <property type="project" value="InterPro"/>
</dbReference>
<keyword evidence="6 9" id="KW-0731">Sigma factor</keyword>
<dbReference type="GO" id="GO:0001216">
    <property type="term" value="F:DNA-binding transcription activator activity"/>
    <property type="evidence" value="ECO:0007669"/>
    <property type="project" value="InterPro"/>
</dbReference>
<geneLocation type="plasmid" evidence="12 13">
    <name>pAMI4</name>
</geneLocation>
<keyword evidence="5 9" id="KW-0805">Transcription regulation</keyword>
<dbReference type="InterPro" id="IPR007634">
    <property type="entry name" value="RNA_pol_sigma_54_DNA-bd"/>
</dbReference>
<evidence type="ECO:0000256" key="1">
    <source>
        <dbReference type="ARBA" id="ARBA00008798"/>
    </source>
</evidence>
<keyword evidence="13" id="KW-1185">Reference proteome</keyword>
<dbReference type="KEGG" id="pami:JCM7686_pAMI4p216"/>
<dbReference type="EMBL" id="CP006652">
    <property type="protein sequence ID" value="AGT10907.1"/>
    <property type="molecule type" value="Genomic_DNA"/>
</dbReference>
<dbReference type="InterPro" id="IPR007046">
    <property type="entry name" value="RNA_pol_sigma_54_core-bd"/>
</dbReference>
<dbReference type="Pfam" id="PF04963">
    <property type="entry name" value="Sigma54_CBD"/>
    <property type="match status" value="1"/>
</dbReference>